<keyword evidence="1" id="KW-0812">Transmembrane</keyword>
<keyword evidence="1" id="KW-0472">Membrane</keyword>
<proteinExistence type="predicted"/>
<gene>
    <name evidence="2" type="ORF">GGR23_002778</name>
</gene>
<organism evidence="2 3">
    <name type="scientific">Gellertiella hungarica</name>
    <dbReference type="NCBI Taxonomy" id="1572859"/>
    <lineage>
        <taxon>Bacteria</taxon>
        <taxon>Pseudomonadati</taxon>
        <taxon>Pseudomonadota</taxon>
        <taxon>Alphaproteobacteria</taxon>
        <taxon>Hyphomicrobiales</taxon>
        <taxon>Rhizobiaceae</taxon>
        <taxon>Gellertiella</taxon>
    </lineage>
</organism>
<dbReference type="EMBL" id="JACIEZ010000005">
    <property type="protein sequence ID" value="MBB4065571.1"/>
    <property type="molecule type" value="Genomic_DNA"/>
</dbReference>
<dbReference type="Proteomes" id="UP000528286">
    <property type="component" value="Unassembled WGS sequence"/>
</dbReference>
<protein>
    <submittedName>
        <fullName evidence="2">Putative membrane protein</fullName>
    </submittedName>
</protein>
<reference evidence="2 3" key="1">
    <citation type="submission" date="2020-08" db="EMBL/GenBank/DDBJ databases">
        <title>Genomic Encyclopedia of Type Strains, Phase IV (KMG-IV): sequencing the most valuable type-strain genomes for metagenomic binning, comparative biology and taxonomic classification.</title>
        <authorList>
            <person name="Goeker M."/>
        </authorList>
    </citation>
    <scope>NUCLEOTIDE SEQUENCE [LARGE SCALE GENOMIC DNA]</scope>
    <source>
        <strain evidence="2 3">DSM 29853</strain>
    </source>
</reference>
<sequence>MTIPPEKPELGMPKWLLYGLIAKGVVIVLVVAGVLIYVNR</sequence>
<name>A0A7W6J805_9HYPH</name>
<feature type="transmembrane region" description="Helical" evidence="1">
    <location>
        <begin position="15"/>
        <end position="38"/>
    </location>
</feature>
<comment type="caution">
    <text evidence="2">The sequence shown here is derived from an EMBL/GenBank/DDBJ whole genome shotgun (WGS) entry which is preliminary data.</text>
</comment>
<dbReference type="RefSeq" id="WP_281375735.1">
    <property type="nucleotide sequence ID" value="NZ_JACIEZ010000005.1"/>
</dbReference>
<evidence type="ECO:0000313" key="3">
    <source>
        <dbReference type="Proteomes" id="UP000528286"/>
    </source>
</evidence>
<evidence type="ECO:0000256" key="1">
    <source>
        <dbReference type="SAM" id="Phobius"/>
    </source>
</evidence>
<evidence type="ECO:0000313" key="2">
    <source>
        <dbReference type="EMBL" id="MBB4065571.1"/>
    </source>
</evidence>
<keyword evidence="3" id="KW-1185">Reference proteome</keyword>
<dbReference type="AlphaFoldDB" id="A0A7W6J805"/>
<accession>A0A7W6J805</accession>
<keyword evidence="1" id="KW-1133">Transmembrane helix</keyword>